<dbReference type="EMBL" id="CP003804">
    <property type="protein sequence ID" value="AGF47764.1"/>
    <property type="molecule type" value="Genomic_DNA"/>
</dbReference>
<feature type="chain" id="PRO_5007921490" description="peptidylprolyl isomerase" evidence="6">
    <location>
        <begin position="20"/>
        <end position="258"/>
    </location>
</feature>
<evidence type="ECO:0000256" key="6">
    <source>
        <dbReference type="SAM" id="SignalP"/>
    </source>
</evidence>
<dbReference type="HOGENOM" id="CLU_034646_1_1_4"/>
<dbReference type="Proteomes" id="UP000011686">
    <property type="component" value="Chromosome"/>
</dbReference>
<gene>
    <name evidence="8" type="ORF">CDEE_0780</name>
</gene>
<feature type="signal peptide" evidence="6">
    <location>
        <begin position="1"/>
        <end position="19"/>
    </location>
</feature>
<dbReference type="InterPro" id="IPR027304">
    <property type="entry name" value="Trigger_fact/SurA_dom_sf"/>
</dbReference>
<organism evidence="8 9">
    <name type="scientific">Candidatus Kinetoplastidibacterium crithidiae TCC036E</name>
    <dbReference type="NCBI Taxonomy" id="1208918"/>
    <lineage>
        <taxon>Bacteria</taxon>
        <taxon>Pseudomonadati</taxon>
        <taxon>Pseudomonadota</taxon>
        <taxon>Betaproteobacteria</taxon>
        <taxon>Candidatus Kinetoplastidibacterium</taxon>
    </lineage>
</organism>
<sequence>MKKIIMFIAVLLISNVASAKNIVSVNGHNITQENLENFVTLLVNQGASDSKELREQIKEELINRQILLQEAEKDGTMNNPIVKTEIQLAKESIIVRSFLTEFFKKNKITDNEIETQYEKLKKDQSSKKEYKVRHILTDNKNDAINLIIKLNADTSKFAEIAKETSKDESSKLNGGLLGWSNTEEYVEEFATAVKNLSPGTISQNPIKTKFGWHIIKLDETRNIEFPELSQVRPQIEEMLKQQVLSNLQKELRSKSIIK</sequence>
<dbReference type="InterPro" id="IPR000297">
    <property type="entry name" value="PPIase_PpiC"/>
</dbReference>
<dbReference type="Gene3D" id="1.10.8.1040">
    <property type="match status" value="1"/>
</dbReference>
<evidence type="ECO:0000256" key="4">
    <source>
        <dbReference type="ARBA" id="ARBA00023110"/>
    </source>
</evidence>
<evidence type="ECO:0000313" key="8">
    <source>
        <dbReference type="EMBL" id="AGF47764.1"/>
    </source>
</evidence>
<comment type="similarity">
    <text evidence="2">Belongs to the PpiC/parvulin rotamase family.</text>
</comment>
<dbReference type="PANTHER" id="PTHR47245">
    <property type="entry name" value="PEPTIDYLPROLYL ISOMERASE"/>
    <property type="match status" value="1"/>
</dbReference>
<dbReference type="PATRIC" id="fig|1208918.3.peg.464"/>
<evidence type="ECO:0000259" key="7">
    <source>
        <dbReference type="PROSITE" id="PS50198"/>
    </source>
</evidence>
<accession>M1LX47</accession>
<dbReference type="STRING" id="1208918.CDEE_0780"/>
<keyword evidence="9" id="KW-1185">Reference proteome</keyword>
<dbReference type="InterPro" id="IPR046357">
    <property type="entry name" value="PPIase_dom_sf"/>
</dbReference>
<evidence type="ECO:0000313" key="9">
    <source>
        <dbReference type="Proteomes" id="UP000011686"/>
    </source>
</evidence>
<protein>
    <recommendedName>
        <fullName evidence="3">peptidylprolyl isomerase</fullName>
        <ecNumber evidence="3">5.2.1.8</ecNumber>
    </recommendedName>
</protein>
<feature type="domain" description="PpiC" evidence="7">
    <location>
        <begin position="127"/>
        <end position="219"/>
    </location>
</feature>
<evidence type="ECO:0000256" key="2">
    <source>
        <dbReference type="ARBA" id="ARBA00007656"/>
    </source>
</evidence>
<keyword evidence="4 5" id="KW-0697">Rotamase</keyword>
<dbReference type="KEGG" id="kct:CDEE_0780"/>
<keyword evidence="5 8" id="KW-0413">Isomerase</keyword>
<dbReference type="eggNOG" id="COG0760">
    <property type="taxonomic scope" value="Bacteria"/>
</dbReference>
<dbReference type="SUPFAM" id="SSF54534">
    <property type="entry name" value="FKBP-like"/>
    <property type="match status" value="1"/>
</dbReference>
<evidence type="ECO:0000256" key="1">
    <source>
        <dbReference type="ARBA" id="ARBA00000971"/>
    </source>
</evidence>
<dbReference type="Gene3D" id="3.10.50.40">
    <property type="match status" value="1"/>
</dbReference>
<dbReference type="Pfam" id="PF00639">
    <property type="entry name" value="Rotamase"/>
    <property type="match status" value="1"/>
</dbReference>
<dbReference type="PANTHER" id="PTHR47245:SF2">
    <property type="entry name" value="PEPTIDYL-PROLYL CIS-TRANS ISOMERASE HP_0175-RELATED"/>
    <property type="match status" value="1"/>
</dbReference>
<comment type="catalytic activity">
    <reaction evidence="1">
        <text>[protein]-peptidylproline (omega=180) = [protein]-peptidylproline (omega=0)</text>
        <dbReference type="Rhea" id="RHEA:16237"/>
        <dbReference type="Rhea" id="RHEA-COMP:10747"/>
        <dbReference type="Rhea" id="RHEA-COMP:10748"/>
        <dbReference type="ChEBI" id="CHEBI:83833"/>
        <dbReference type="ChEBI" id="CHEBI:83834"/>
        <dbReference type="EC" id="5.2.1.8"/>
    </reaction>
</comment>
<dbReference type="GO" id="GO:0003755">
    <property type="term" value="F:peptidyl-prolyl cis-trans isomerase activity"/>
    <property type="evidence" value="ECO:0007669"/>
    <property type="project" value="UniProtKB-KW"/>
</dbReference>
<dbReference type="AlphaFoldDB" id="M1LX47"/>
<dbReference type="RefSeq" id="WP_015389126.1">
    <property type="nucleotide sequence ID" value="NC_020283.1"/>
</dbReference>
<dbReference type="InterPro" id="IPR050245">
    <property type="entry name" value="PrsA_foldase"/>
</dbReference>
<evidence type="ECO:0000256" key="3">
    <source>
        <dbReference type="ARBA" id="ARBA00013194"/>
    </source>
</evidence>
<evidence type="ECO:0000256" key="5">
    <source>
        <dbReference type="PROSITE-ProRule" id="PRU00278"/>
    </source>
</evidence>
<name>M1LX47_9PROT</name>
<keyword evidence="6" id="KW-0732">Signal</keyword>
<dbReference type="EC" id="5.2.1.8" evidence="3"/>
<proteinExistence type="inferred from homology"/>
<reference evidence="8 9" key="1">
    <citation type="journal article" date="2013" name="Genome Biol. Evol.">
        <title>Genome evolution and phylogenomic analysis of candidatus kinetoplastibacterium, the betaproteobacterial endosymbionts of strigomonas and angomonas.</title>
        <authorList>
            <person name="Alves J.M."/>
            <person name="Serrano M.G."/>
            <person name="Maia da Silva F."/>
            <person name="Voegtly L.J."/>
            <person name="Matveyev A.V."/>
            <person name="Teixeira M.M."/>
            <person name="Camargo E.P."/>
            <person name="Buck G.A."/>
        </authorList>
    </citation>
    <scope>NUCLEOTIDE SEQUENCE [LARGE SCALE GENOMIC DNA]</scope>
    <source>
        <strain evidence="8 9">TCC036E</strain>
    </source>
</reference>
<dbReference type="PROSITE" id="PS50198">
    <property type="entry name" value="PPIC_PPIASE_2"/>
    <property type="match status" value="1"/>
</dbReference>
<dbReference type="SUPFAM" id="SSF109998">
    <property type="entry name" value="Triger factor/SurA peptide-binding domain-like"/>
    <property type="match status" value="1"/>
</dbReference>